<organism evidence="10 11">
    <name type="scientific">Aplosporella prunicola CBS 121167</name>
    <dbReference type="NCBI Taxonomy" id="1176127"/>
    <lineage>
        <taxon>Eukaryota</taxon>
        <taxon>Fungi</taxon>
        <taxon>Dikarya</taxon>
        <taxon>Ascomycota</taxon>
        <taxon>Pezizomycotina</taxon>
        <taxon>Dothideomycetes</taxon>
        <taxon>Dothideomycetes incertae sedis</taxon>
        <taxon>Botryosphaeriales</taxon>
        <taxon>Aplosporellaceae</taxon>
        <taxon>Aplosporella</taxon>
    </lineage>
</organism>
<protein>
    <recommendedName>
        <fullName evidence="9">Copper acquisition factor BIM1-like domain-containing protein</fullName>
    </recommendedName>
</protein>
<gene>
    <name evidence="10" type="ORF">K452DRAFT_322545</name>
</gene>
<evidence type="ECO:0000256" key="4">
    <source>
        <dbReference type="ARBA" id="ARBA00022729"/>
    </source>
</evidence>
<proteinExistence type="predicted"/>
<evidence type="ECO:0000256" key="2">
    <source>
        <dbReference type="ARBA" id="ARBA00022475"/>
    </source>
</evidence>
<evidence type="ECO:0000313" key="10">
    <source>
        <dbReference type="EMBL" id="KAF2136225.1"/>
    </source>
</evidence>
<dbReference type="GeneID" id="54302016"/>
<dbReference type="InterPro" id="IPR046936">
    <property type="entry name" value="BIM1-like"/>
</dbReference>
<evidence type="ECO:0000256" key="6">
    <source>
        <dbReference type="ARBA" id="ARBA00023180"/>
    </source>
</evidence>
<evidence type="ECO:0000259" key="9">
    <source>
        <dbReference type="Pfam" id="PF20238"/>
    </source>
</evidence>
<feature type="chain" id="PRO_5025549484" description="Copper acquisition factor BIM1-like domain-containing protein" evidence="8">
    <location>
        <begin position="17"/>
        <end position="247"/>
    </location>
</feature>
<name>A0A6A6AZ44_9PEZI</name>
<dbReference type="PANTHER" id="PTHR34992">
    <property type="entry name" value="HYPHAL ANASTAMOSIS-7 PROTEIN"/>
    <property type="match status" value="1"/>
</dbReference>
<evidence type="ECO:0000256" key="1">
    <source>
        <dbReference type="ARBA" id="ARBA00004609"/>
    </source>
</evidence>
<dbReference type="OrthoDB" id="5333578at2759"/>
<keyword evidence="2" id="KW-1003">Cell membrane</keyword>
<dbReference type="Pfam" id="PF20238">
    <property type="entry name" value="BIM1-like_dom"/>
    <property type="match status" value="1"/>
</dbReference>
<dbReference type="PANTHER" id="PTHR34992:SF2">
    <property type="entry name" value="COPPER ACQUISITION FACTOR BIM1-LIKE DOMAIN-CONTAINING PROTEIN"/>
    <property type="match status" value="1"/>
</dbReference>
<dbReference type="GO" id="GO:0098552">
    <property type="term" value="C:side of membrane"/>
    <property type="evidence" value="ECO:0007669"/>
    <property type="project" value="UniProtKB-KW"/>
</dbReference>
<reference evidence="10" key="1">
    <citation type="journal article" date="2020" name="Stud. Mycol.">
        <title>101 Dothideomycetes genomes: a test case for predicting lifestyles and emergence of pathogens.</title>
        <authorList>
            <person name="Haridas S."/>
            <person name="Albert R."/>
            <person name="Binder M."/>
            <person name="Bloem J."/>
            <person name="Labutti K."/>
            <person name="Salamov A."/>
            <person name="Andreopoulos B."/>
            <person name="Baker S."/>
            <person name="Barry K."/>
            <person name="Bills G."/>
            <person name="Bluhm B."/>
            <person name="Cannon C."/>
            <person name="Castanera R."/>
            <person name="Culley D."/>
            <person name="Daum C."/>
            <person name="Ezra D."/>
            <person name="Gonzalez J."/>
            <person name="Henrissat B."/>
            <person name="Kuo A."/>
            <person name="Liang C."/>
            <person name="Lipzen A."/>
            <person name="Lutzoni F."/>
            <person name="Magnuson J."/>
            <person name="Mondo S."/>
            <person name="Nolan M."/>
            <person name="Ohm R."/>
            <person name="Pangilinan J."/>
            <person name="Park H.-J."/>
            <person name="Ramirez L."/>
            <person name="Alfaro M."/>
            <person name="Sun H."/>
            <person name="Tritt A."/>
            <person name="Yoshinaga Y."/>
            <person name="Zwiers L.-H."/>
            <person name="Turgeon B."/>
            <person name="Goodwin S."/>
            <person name="Spatafora J."/>
            <person name="Crous P."/>
            <person name="Grigoriev I."/>
        </authorList>
    </citation>
    <scope>NUCLEOTIDE SEQUENCE</scope>
    <source>
        <strain evidence="10">CBS 121167</strain>
    </source>
</reference>
<evidence type="ECO:0000256" key="5">
    <source>
        <dbReference type="ARBA" id="ARBA00023136"/>
    </source>
</evidence>
<dbReference type="CDD" id="cd21176">
    <property type="entry name" value="LPMO_auxiliary-like"/>
    <property type="match status" value="1"/>
</dbReference>
<keyword evidence="5" id="KW-0472">Membrane</keyword>
<evidence type="ECO:0000256" key="7">
    <source>
        <dbReference type="ARBA" id="ARBA00023288"/>
    </source>
</evidence>
<keyword evidence="3" id="KW-0336">GPI-anchor</keyword>
<keyword evidence="11" id="KW-1185">Reference proteome</keyword>
<dbReference type="Proteomes" id="UP000799438">
    <property type="component" value="Unassembled WGS sequence"/>
</dbReference>
<dbReference type="InterPro" id="IPR046530">
    <property type="entry name" value="BIM1-like_dom"/>
</dbReference>
<evidence type="ECO:0000256" key="8">
    <source>
        <dbReference type="SAM" id="SignalP"/>
    </source>
</evidence>
<evidence type="ECO:0000256" key="3">
    <source>
        <dbReference type="ARBA" id="ARBA00022622"/>
    </source>
</evidence>
<keyword evidence="4 8" id="KW-0732">Signal</keyword>
<feature type="signal peptide" evidence="8">
    <location>
        <begin position="1"/>
        <end position="16"/>
    </location>
</feature>
<keyword evidence="7" id="KW-0449">Lipoprotein</keyword>
<dbReference type="RefSeq" id="XP_033391943.1">
    <property type="nucleotide sequence ID" value="XM_033544520.1"/>
</dbReference>
<dbReference type="GO" id="GO:0005886">
    <property type="term" value="C:plasma membrane"/>
    <property type="evidence" value="ECO:0007669"/>
    <property type="project" value="UniProtKB-SubCell"/>
</dbReference>
<comment type="subcellular location">
    <subcellularLocation>
        <location evidence="1">Cell membrane</location>
        <topology evidence="1">Lipid-anchor</topology>
        <topology evidence="1">GPI-anchor</topology>
    </subcellularLocation>
</comment>
<dbReference type="EMBL" id="ML995528">
    <property type="protein sequence ID" value="KAF2136225.1"/>
    <property type="molecule type" value="Genomic_DNA"/>
</dbReference>
<sequence length="247" mass="25403">MIGFLLFFNLLTLVSAHFTIQYPTWRGDSFADGASQWIWPCANANQTLASEVNRTTWPLTGGSLRMHVSHPWALTYINLGLAVGSGGDNEATHSKRQATDGNGSDTLAANAVPSFDTSLLAVFNQTGNGTFCLPEVGRAALAGLEGVKDGVNATIQVIQIAHGGNALYNCADITFSSNATLLSGDDCVNTTNVGGYDVLAAEASSTISSNGTSPTATNSGAVATPGLMMLRGMAVVAAIGLAIGVGF</sequence>
<dbReference type="AlphaFoldDB" id="A0A6A6AZ44"/>
<evidence type="ECO:0000313" key="11">
    <source>
        <dbReference type="Proteomes" id="UP000799438"/>
    </source>
</evidence>
<accession>A0A6A6AZ44</accession>
<feature type="domain" description="Copper acquisition factor BIM1-like" evidence="9">
    <location>
        <begin position="15"/>
        <end position="191"/>
    </location>
</feature>
<keyword evidence="6" id="KW-0325">Glycoprotein</keyword>